<dbReference type="PANTHER" id="PTHR32243">
    <property type="entry name" value="MALTOSE TRANSPORT SYSTEM PERMEASE-RELATED"/>
    <property type="match status" value="1"/>
</dbReference>
<dbReference type="GO" id="GO:0055085">
    <property type="term" value="P:transmembrane transport"/>
    <property type="evidence" value="ECO:0007669"/>
    <property type="project" value="InterPro"/>
</dbReference>
<dbReference type="PROSITE" id="PS50928">
    <property type="entry name" value="ABC_TM1"/>
    <property type="match status" value="1"/>
</dbReference>
<dbReference type="InterPro" id="IPR035906">
    <property type="entry name" value="MetI-like_sf"/>
</dbReference>
<dbReference type="RefSeq" id="WP_012876411.1">
    <property type="nucleotide sequence ID" value="NC_013526.1"/>
</dbReference>
<evidence type="ECO:0000256" key="6">
    <source>
        <dbReference type="ARBA" id="ARBA00023136"/>
    </source>
</evidence>
<dbReference type="Pfam" id="PF00528">
    <property type="entry name" value="BPD_transp_1"/>
    <property type="match status" value="1"/>
</dbReference>
<accession>D1CI09</accession>
<evidence type="ECO:0000256" key="7">
    <source>
        <dbReference type="RuleBase" id="RU363032"/>
    </source>
</evidence>
<keyword evidence="10" id="KW-1185">Reference proteome</keyword>
<dbReference type="GO" id="GO:0005886">
    <property type="term" value="C:plasma membrane"/>
    <property type="evidence" value="ECO:0007669"/>
    <property type="project" value="UniProtKB-SubCell"/>
</dbReference>
<dbReference type="HOGENOM" id="CLU_016047_1_2_0"/>
<evidence type="ECO:0000313" key="9">
    <source>
        <dbReference type="EMBL" id="ACZ43380.1"/>
    </source>
</evidence>
<keyword evidence="5 7" id="KW-1133">Transmembrane helix</keyword>
<dbReference type="SUPFAM" id="SSF161098">
    <property type="entry name" value="MetI-like"/>
    <property type="match status" value="1"/>
</dbReference>
<feature type="transmembrane region" description="Helical" evidence="7">
    <location>
        <begin position="111"/>
        <end position="130"/>
    </location>
</feature>
<feature type="transmembrane region" description="Helical" evidence="7">
    <location>
        <begin position="199"/>
        <end position="221"/>
    </location>
</feature>
<evidence type="ECO:0000259" key="8">
    <source>
        <dbReference type="PROSITE" id="PS50928"/>
    </source>
</evidence>
<dbReference type="Proteomes" id="UP000000323">
    <property type="component" value="Chromosome 2"/>
</dbReference>
<feature type="transmembrane region" description="Helical" evidence="7">
    <location>
        <begin position="74"/>
        <end position="99"/>
    </location>
</feature>
<dbReference type="InterPro" id="IPR050901">
    <property type="entry name" value="BP-dep_ABC_trans_perm"/>
</dbReference>
<keyword evidence="2 7" id="KW-0813">Transport</keyword>
<dbReference type="eggNOG" id="COG0395">
    <property type="taxonomic scope" value="Bacteria"/>
</dbReference>
<dbReference type="CDD" id="cd06261">
    <property type="entry name" value="TM_PBP2"/>
    <property type="match status" value="1"/>
</dbReference>
<feature type="transmembrane region" description="Helical" evidence="7">
    <location>
        <begin position="142"/>
        <end position="161"/>
    </location>
</feature>
<dbReference type="KEGG" id="ttr:Tter_2490"/>
<evidence type="ECO:0000313" key="10">
    <source>
        <dbReference type="Proteomes" id="UP000000323"/>
    </source>
</evidence>
<keyword evidence="3" id="KW-1003">Cell membrane</keyword>
<evidence type="ECO:0000256" key="4">
    <source>
        <dbReference type="ARBA" id="ARBA00022692"/>
    </source>
</evidence>
<name>D1CI09_THET1</name>
<gene>
    <name evidence="9" type="ordered locus">Tter_2490</name>
</gene>
<keyword evidence="4 7" id="KW-0812">Transmembrane</keyword>
<dbReference type="STRING" id="525904.Tter_2490"/>
<feature type="domain" description="ABC transmembrane type-1" evidence="8">
    <location>
        <begin position="74"/>
        <end position="264"/>
    </location>
</feature>
<dbReference type="Gene3D" id="1.10.3720.10">
    <property type="entry name" value="MetI-like"/>
    <property type="match status" value="1"/>
</dbReference>
<keyword evidence="6 7" id="KW-0472">Membrane</keyword>
<evidence type="ECO:0000256" key="5">
    <source>
        <dbReference type="ARBA" id="ARBA00022989"/>
    </source>
</evidence>
<sequence length="279" mass="30932">MRKWLAHLVLIAIYLFFLLPLYWVVAMSFMTNQQILTYPPQFAFSPTLANYKALVLGQLGGGVGTLKVDYLHNFINSLIVSCGAVGLSLVAGIPAAYALARYRFRGADNWAFTLLSFRFAPALLILIPLLQIYRSVGLYNTYWGLILAYQLITLPFIVWIVRGYFEDVSPELEFAARLDGYGWWRSFWHVSLPLVKPGVVAAALLAFIYAWNNFIFALVLGSSDVQPVTVAMLSFMTASGIQYGVIAAALVISVVPILLLAVYAQRFLVRGLSMGAIKG</sequence>
<evidence type="ECO:0000256" key="2">
    <source>
        <dbReference type="ARBA" id="ARBA00022448"/>
    </source>
</evidence>
<dbReference type="PANTHER" id="PTHR32243:SF18">
    <property type="entry name" value="INNER MEMBRANE ABC TRANSPORTER PERMEASE PROTEIN YCJP"/>
    <property type="match status" value="1"/>
</dbReference>
<reference evidence="10" key="1">
    <citation type="journal article" date="2010" name="Stand. Genomic Sci.">
        <title>Complete genome sequence of 'Thermobaculum terrenum' type strain (YNP1).</title>
        <authorList>
            <person name="Kiss H."/>
            <person name="Cleland D."/>
            <person name="Lapidus A."/>
            <person name="Lucas S."/>
            <person name="Glavina Del Rio T."/>
            <person name="Nolan M."/>
            <person name="Tice H."/>
            <person name="Han C."/>
            <person name="Goodwin L."/>
            <person name="Pitluck S."/>
            <person name="Liolios K."/>
            <person name="Ivanova N."/>
            <person name="Mavromatis K."/>
            <person name="Ovchinnikova G."/>
            <person name="Pati A."/>
            <person name="Chen A."/>
            <person name="Palaniappan K."/>
            <person name="Land M."/>
            <person name="Hauser L."/>
            <person name="Chang Y."/>
            <person name="Jeffries C."/>
            <person name="Lu M."/>
            <person name="Brettin T."/>
            <person name="Detter J."/>
            <person name="Goker M."/>
            <person name="Tindall B."/>
            <person name="Beck B."/>
            <person name="McDermott T."/>
            <person name="Woyke T."/>
            <person name="Bristow J."/>
            <person name="Eisen J."/>
            <person name="Markowitz V."/>
            <person name="Hugenholtz P."/>
            <person name="Kyrpides N."/>
            <person name="Klenk H."/>
            <person name="Cheng J."/>
        </authorList>
    </citation>
    <scope>NUCLEOTIDE SEQUENCE [LARGE SCALE GENOMIC DNA]</scope>
    <source>
        <strain evidence="10">ATCC BAA-798 / YNP1</strain>
    </source>
</reference>
<feature type="transmembrane region" description="Helical" evidence="7">
    <location>
        <begin position="7"/>
        <end position="30"/>
    </location>
</feature>
<dbReference type="InterPro" id="IPR000515">
    <property type="entry name" value="MetI-like"/>
</dbReference>
<protein>
    <submittedName>
        <fullName evidence="9">Binding-protein-dependent transport systems inner membrane component</fullName>
    </submittedName>
</protein>
<evidence type="ECO:0000256" key="3">
    <source>
        <dbReference type="ARBA" id="ARBA00022475"/>
    </source>
</evidence>
<dbReference type="OrthoDB" id="9815445at2"/>
<organism evidence="9 10">
    <name type="scientific">Thermobaculum terrenum (strain ATCC BAA-798 / CCMEE 7001 / YNP1)</name>
    <dbReference type="NCBI Taxonomy" id="525904"/>
    <lineage>
        <taxon>Bacteria</taxon>
        <taxon>Bacillati</taxon>
        <taxon>Chloroflexota</taxon>
        <taxon>Chloroflexia</taxon>
        <taxon>Candidatus Thermobaculales</taxon>
        <taxon>Candidatus Thermobaculaceae</taxon>
        <taxon>Thermobaculum</taxon>
    </lineage>
</organism>
<dbReference type="AlphaFoldDB" id="D1CI09"/>
<comment type="similarity">
    <text evidence="7">Belongs to the binding-protein-dependent transport system permease family.</text>
</comment>
<proteinExistence type="inferred from homology"/>
<comment type="subcellular location">
    <subcellularLocation>
        <location evidence="1 7">Cell membrane</location>
        <topology evidence="1 7">Multi-pass membrane protein</topology>
    </subcellularLocation>
</comment>
<evidence type="ECO:0000256" key="1">
    <source>
        <dbReference type="ARBA" id="ARBA00004651"/>
    </source>
</evidence>
<feature type="transmembrane region" description="Helical" evidence="7">
    <location>
        <begin position="241"/>
        <end position="264"/>
    </location>
</feature>
<dbReference type="EMBL" id="CP001826">
    <property type="protein sequence ID" value="ACZ43380.1"/>
    <property type="molecule type" value="Genomic_DNA"/>
</dbReference>